<dbReference type="GO" id="GO:0003678">
    <property type="term" value="F:DNA helicase activity"/>
    <property type="evidence" value="ECO:0007669"/>
    <property type="project" value="UniProtKB-EC"/>
</dbReference>
<dbReference type="InterPro" id="IPR049035">
    <property type="entry name" value="ADDB_N"/>
</dbReference>
<comment type="miscellaneous">
    <text evidence="10">Despite having helicase-like domains, this subunit does not have helicase activity.</text>
</comment>
<dbReference type="PANTHER" id="PTHR30591:SF1">
    <property type="entry name" value="RECBCD ENZYME SUBUNIT RECC"/>
    <property type="match status" value="1"/>
</dbReference>
<dbReference type="RefSeq" id="WP_205017316.1">
    <property type="nucleotide sequence ID" value="NZ_JAFBEI010000024.1"/>
</dbReference>
<comment type="function">
    <text evidence="10">The heterodimer acts as both an ATP-dependent DNA helicase and an ATP-dependent, dual-direction single-stranded exonuclease. Recognizes the chi site generating a DNA molecule suitable for the initiation of homologous recombination. This subunit has 5' -&gt; 3' nuclease activity but not helicase activity.</text>
</comment>
<evidence type="ECO:0000256" key="4">
    <source>
        <dbReference type="ARBA" id="ARBA00022801"/>
    </source>
</evidence>
<sequence length="1079" mass="123008">MRLLYTDLSQDMTQILAQEAQAAAADGKRVFYIAPNSLSFEKERKVLENLSQRASFDITITRFAQMARYFVLEKQVPKQALDDTGLSMIFYKVLNALPDNSLKLYGRLRQDNAFIKQLVDLYKELKTARLTALDLEDMGEPEKASDLVTILTAVEDYLRQSDFENQSKLAFFSQAIESGSLDASLSHCVLVIDGFTRFSAEEDELLRLLEVKCSQVIIGTYASQKAYKSNLTYGNVYQAPLDFLKELAGRFKTKPEFVSLGNEKTSAFSELTSLLESRHDFSQTDKLLSASAKERIQIWDVVNQKEEVTAVARQIRQLLADGVRYKDILVLLGDVDSYKLQVGNIFQRFDIPYYFGKAESMAHHPLVNFMDALERVKRYNYRAEDVINLFKTGLYGQVDQEALDRFEHYVTYADIKGQKAFTTDFTVSKNGKYDFESLNQLRQQLMTPLQVFFKARQQKGSSLLDKLLVFLEQVDLPSNMTQISQDATEAEQDQHEQVWSAFCHLLEEMGTIFGEDQLNLLDFLALLKSGMFAANYRTVPATVDVVSVKSYDLVEPHSAQYVFAMGMTQSYFPKVVDNKSLISDEARSNINEKQTDGGALVVVTQENNKKNYFTALSVFNSATKSLVLSLPQLINEGQDSISPYLQELLALGVPMVDKGRYLKEAKADQIAHYKDVLSQLIAINQADFQEELTKEEQTFWSVAARYLRNRLKEQNLHLDVVGEDVDTIPVSEEVMQAKFPTDEPLKLSASAVRTFYNNQYLYFLQYVLGLQEQESIHPDARHHGTYLHRIFEKTMSQEGSETFDKRLEQAILETHAEEPFALLYEQDKESQLSRLILDDIARSTGTLLKQNQAISVAGQEEAFDMTLDDVTLRGIIDRVDRLADGSLGVVDYKSGKNVFDIQQFYNGLSPQLVTYLEALENHYQVTSDQLFGAMYLHMQEPRVDLSKVNDLDSILTKAHSELTYKGLFSAAEKEHLASGAYSLRDSVYELAELERLLTHNRNLFSQAARQIRKGKFFINPYTEDGDTVKGEQLKAITQFEADRHMRYARRLVTRPRKGKKEAFLELMARGDKQEDDDEN</sequence>
<dbReference type="EC" id="3.1.-.-" evidence="10"/>
<evidence type="ECO:0000256" key="1">
    <source>
        <dbReference type="ARBA" id="ARBA00022722"/>
    </source>
</evidence>
<feature type="domain" description="PD-(D/E)XK endonuclease-like" evidence="11">
    <location>
        <begin position="747"/>
        <end position="1021"/>
    </location>
</feature>
<dbReference type="InterPro" id="IPR011604">
    <property type="entry name" value="PDDEXK-like_dom_sf"/>
</dbReference>
<evidence type="ECO:0000313" key="13">
    <source>
        <dbReference type="EMBL" id="MBM7636440.1"/>
    </source>
</evidence>
<keyword evidence="9 10" id="KW-0234">DNA repair</keyword>
<dbReference type="InterPro" id="IPR011335">
    <property type="entry name" value="Restrct_endonuc-II-like"/>
</dbReference>
<dbReference type="Gene3D" id="3.90.320.10">
    <property type="match status" value="1"/>
</dbReference>
<comment type="caution">
    <text evidence="13">The sequence shown here is derived from an EMBL/GenBank/DDBJ whole genome shotgun (WGS) entry which is preliminary data.</text>
</comment>
<evidence type="ECO:0000256" key="10">
    <source>
        <dbReference type="HAMAP-Rule" id="MF_01453"/>
    </source>
</evidence>
<evidence type="ECO:0000256" key="6">
    <source>
        <dbReference type="ARBA" id="ARBA00022839"/>
    </source>
</evidence>
<dbReference type="InterPro" id="IPR027417">
    <property type="entry name" value="P-loop_NTPase"/>
</dbReference>
<evidence type="ECO:0000256" key="2">
    <source>
        <dbReference type="ARBA" id="ARBA00022741"/>
    </source>
</evidence>
<evidence type="ECO:0000259" key="12">
    <source>
        <dbReference type="Pfam" id="PF21445"/>
    </source>
</evidence>
<reference evidence="13 14" key="1">
    <citation type="submission" date="2021-01" db="EMBL/GenBank/DDBJ databases">
        <title>Genomic Encyclopedia of Type Strains, Phase IV (KMG-IV): sequencing the most valuable type-strain genomes for metagenomic binning, comparative biology and taxonomic classification.</title>
        <authorList>
            <person name="Goeker M."/>
        </authorList>
    </citation>
    <scope>NUCLEOTIDE SEQUENCE [LARGE SCALE GENOMIC DNA]</scope>
    <source>
        <strain evidence="13 14">DSM 27513</strain>
    </source>
</reference>
<dbReference type="HAMAP" id="MF_01453">
    <property type="entry name" value="AddB_type2"/>
    <property type="match status" value="1"/>
</dbReference>
<keyword evidence="7 10" id="KW-0067">ATP-binding</keyword>
<keyword evidence="1 10" id="KW-0540">Nuclease</keyword>
<dbReference type="NCBIfam" id="TIGR02774">
    <property type="entry name" value="rexB_recomb"/>
    <property type="match status" value="1"/>
</dbReference>
<feature type="domain" description="ATP-dependent helicase/deoxyribonuclease subunit B N-terminal" evidence="12">
    <location>
        <begin position="21"/>
        <end position="247"/>
    </location>
</feature>
<dbReference type="GO" id="GO:0016787">
    <property type="term" value="F:hydrolase activity"/>
    <property type="evidence" value="ECO:0007669"/>
    <property type="project" value="UniProtKB-KW"/>
</dbReference>
<proteinExistence type="inferred from homology"/>
<keyword evidence="8 10" id="KW-0238">DNA-binding</keyword>
<accession>A0ABS2PLX9</accession>
<dbReference type="PANTHER" id="PTHR30591">
    <property type="entry name" value="RECBCD ENZYME SUBUNIT RECC"/>
    <property type="match status" value="1"/>
</dbReference>
<keyword evidence="4 10" id="KW-0378">Hydrolase</keyword>
<gene>
    <name evidence="10" type="primary">rexB</name>
    <name evidence="13" type="ORF">JOC31_001261</name>
</gene>
<evidence type="ECO:0000256" key="7">
    <source>
        <dbReference type="ARBA" id="ARBA00022840"/>
    </source>
</evidence>
<keyword evidence="6 10" id="KW-0269">Exonuclease</keyword>
<keyword evidence="3 10" id="KW-0227">DNA damage</keyword>
<dbReference type="InterPro" id="IPR014141">
    <property type="entry name" value="DNA_helicase_suRexB"/>
</dbReference>
<evidence type="ECO:0000256" key="5">
    <source>
        <dbReference type="ARBA" id="ARBA00022806"/>
    </source>
</evidence>
<dbReference type="SUPFAM" id="SSF52980">
    <property type="entry name" value="Restriction endonuclease-like"/>
    <property type="match status" value="1"/>
</dbReference>
<comment type="similarity">
    <text evidence="10">Belongs to the helicase family. AddB/RexB type 2 subfamily.</text>
</comment>
<protein>
    <recommendedName>
        <fullName evidence="10">ATP-dependent helicase/deoxyribonuclease subunit B</fullName>
        <ecNumber evidence="10">3.1.-.-</ecNumber>
    </recommendedName>
    <alternativeName>
        <fullName evidence="10">ATP-dependent helicase/nuclease subunit RexB</fullName>
    </alternativeName>
</protein>
<dbReference type="EMBL" id="JAFBEI010000024">
    <property type="protein sequence ID" value="MBM7636440.1"/>
    <property type="molecule type" value="Genomic_DNA"/>
</dbReference>
<name>A0ABS2PLX9_9STRE</name>
<dbReference type="SUPFAM" id="SSF52540">
    <property type="entry name" value="P-loop containing nucleoside triphosphate hydrolases"/>
    <property type="match status" value="1"/>
</dbReference>
<dbReference type="Pfam" id="PF12705">
    <property type="entry name" value="PDDEXK_1"/>
    <property type="match status" value="1"/>
</dbReference>
<keyword evidence="5 10" id="KW-0347">Helicase</keyword>
<dbReference type="InterPro" id="IPR038726">
    <property type="entry name" value="PDDEXK_AddAB-type"/>
</dbReference>
<comment type="caution">
    <text evidence="10">Lacks conserved residue(s) required for the propagation of feature annotation.</text>
</comment>
<dbReference type="Proteomes" id="UP000809081">
    <property type="component" value="Unassembled WGS sequence"/>
</dbReference>
<organism evidence="13 14">
    <name type="scientific">Streptococcus saliviloxodontae</name>
    <dbReference type="NCBI Taxonomy" id="1349416"/>
    <lineage>
        <taxon>Bacteria</taxon>
        <taxon>Bacillati</taxon>
        <taxon>Bacillota</taxon>
        <taxon>Bacilli</taxon>
        <taxon>Lactobacillales</taxon>
        <taxon>Streptococcaceae</taxon>
        <taxon>Streptococcus</taxon>
    </lineage>
</organism>
<comment type="subunit">
    <text evidence="10">Heterodimer of AddA and RexB.</text>
</comment>
<evidence type="ECO:0000256" key="8">
    <source>
        <dbReference type="ARBA" id="ARBA00023125"/>
    </source>
</evidence>
<dbReference type="Pfam" id="PF21445">
    <property type="entry name" value="ADDB_N"/>
    <property type="match status" value="1"/>
</dbReference>
<dbReference type="Gene3D" id="3.40.50.300">
    <property type="entry name" value="P-loop containing nucleotide triphosphate hydrolases"/>
    <property type="match status" value="4"/>
</dbReference>
<evidence type="ECO:0000256" key="9">
    <source>
        <dbReference type="ARBA" id="ARBA00023204"/>
    </source>
</evidence>
<evidence type="ECO:0000313" key="14">
    <source>
        <dbReference type="Proteomes" id="UP000809081"/>
    </source>
</evidence>
<evidence type="ECO:0000256" key="3">
    <source>
        <dbReference type="ARBA" id="ARBA00022763"/>
    </source>
</evidence>
<keyword evidence="14" id="KW-1185">Reference proteome</keyword>
<keyword evidence="2 10" id="KW-0547">Nucleotide-binding</keyword>
<comment type="cofactor">
    <cofactor evidence="10">
        <name>Mg(2+)</name>
        <dbReference type="ChEBI" id="CHEBI:18420"/>
    </cofactor>
</comment>
<evidence type="ECO:0000259" key="11">
    <source>
        <dbReference type="Pfam" id="PF12705"/>
    </source>
</evidence>